<evidence type="ECO:0000313" key="1">
    <source>
        <dbReference type="EMBL" id="MFI7844614.1"/>
    </source>
</evidence>
<organism evidence="1 2">
    <name type="scientific">Dorea amylophila</name>
    <dbReference type="NCBI Taxonomy" id="2981789"/>
    <lineage>
        <taxon>Bacteria</taxon>
        <taxon>Bacillati</taxon>
        <taxon>Bacillota</taxon>
        <taxon>Clostridia</taxon>
        <taxon>Lachnospirales</taxon>
        <taxon>Lachnospiraceae</taxon>
        <taxon>Dorea</taxon>
    </lineage>
</organism>
<dbReference type="EMBL" id="JBITRD010000002">
    <property type="protein sequence ID" value="MFI7844614.1"/>
    <property type="molecule type" value="Genomic_DNA"/>
</dbReference>
<name>A0ABW8AX18_9FIRM</name>
<dbReference type="RefSeq" id="WP_264466817.1">
    <property type="nucleotide sequence ID" value="NZ_JBITRD010000002.1"/>
</dbReference>
<sequence length="40" mass="4779">MRKFKRMIARANMKRAGYTRLNKKGGDGRSTFAKLWKQYI</sequence>
<gene>
    <name evidence="1" type="ORF">ACIF0M_03525</name>
</gene>
<reference evidence="1 2" key="1">
    <citation type="submission" date="2024-08" db="EMBL/GenBank/DDBJ databases">
        <authorList>
            <person name="Vancuren S.J."/>
            <person name="Allen-Vercoe E."/>
        </authorList>
    </citation>
    <scope>NUCLEOTIDE SEQUENCE [LARGE SCALE GENOMIC DNA]</scope>
    <source>
        <strain evidence="1 2">16-6-I_42_FAA</strain>
    </source>
</reference>
<dbReference type="Proteomes" id="UP001614216">
    <property type="component" value="Unassembled WGS sequence"/>
</dbReference>
<proteinExistence type="predicted"/>
<comment type="caution">
    <text evidence="1">The sequence shown here is derived from an EMBL/GenBank/DDBJ whole genome shotgun (WGS) entry which is preliminary data.</text>
</comment>
<keyword evidence="2" id="KW-1185">Reference proteome</keyword>
<evidence type="ECO:0000313" key="2">
    <source>
        <dbReference type="Proteomes" id="UP001614216"/>
    </source>
</evidence>
<protein>
    <submittedName>
        <fullName evidence="1">Uncharacterized protein</fullName>
    </submittedName>
</protein>
<accession>A0ABW8AX18</accession>